<dbReference type="EMBL" id="CP159925">
    <property type="protein sequence ID" value="XCO75852.1"/>
    <property type="molecule type" value="Genomic_DNA"/>
</dbReference>
<dbReference type="RefSeq" id="WP_363799104.1">
    <property type="nucleotide sequence ID" value="NZ_CP159925.1"/>
</dbReference>
<name>A0AAU8MX98_9GAMM</name>
<organism evidence="1">
    <name type="scientific">Lysobacter firmicutimachus</name>
    <dbReference type="NCBI Taxonomy" id="1792846"/>
    <lineage>
        <taxon>Bacteria</taxon>
        <taxon>Pseudomonadati</taxon>
        <taxon>Pseudomonadota</taxon>
        <taxon>Gammaproteobacteria</taxon>
        <taxon>Lysobacterales</taxon>
        <taxon>Lysobacteraceae</taxon>
        <taxon>Lysobacter</taxon>
    </lineage>
</organism>
<accession>A0AAU8MX98</accession>
<evidence type="ECO:0000313" key="1">
    <source>
        <dbReference type="EMBL" id="XCO75852.1"/>
    </source>
</evidence>
<gene>
    <name evidence="1" type="ORF">ABU614_03405</name>
</gene>
<reference evidence="1" key="1">
    <citation type="submission" date="2024-06" db="EMBL/GenBank/DDBJ databases">
        <authorList>
            <person name="Li S."/>
        </authorList>
    </citation>
    <scope>NUCLEOTIDE SEQUENCE</scope>
    <source>
        <strain evidence="1">SR10</strain>
    </source>
</reference>
<proteinExistence type="predicted"/>
<protein>
    <submittedName>
        <fullName evidence="1">Uncharacterized protein</fullName>
    </submittedName>
</protein>
<sequence length="361" mass="38948">MPLRRLPHSCHRFAAMLGLSPARRVAMAVRFASVSTAAMAAIGAIGAMCAVFADPAFALSAQSAADRAVLAQRWAPVHYQDVDQTGAHALGGAADYIARYDFDGDLDARNNWDRAGQAAYPLAAHAYYSVVETATHWYITYLFFHPRDWTDSFFDTEHENDAEGVMFAIARDGSTYGRLKAAVTVAHTDFFSYVPAGSDWTGNAENVDGTLSFLAHQGLPHPVTAQEAKGHGLKAWPAYDIRGDGVIYYPSSSVAEVPSGPDDRHVQYKLIDIFEPGGLWEQRNNTWLFSGYGSFAGDKSGGCGSGAIGCTANAANAPWGWDDKDDVPARGALASDPAALAANYFRIPEASSPVYTYNPYR</sequence>
<dbReference type="AlphaFoldDB" id="A0AAU8MX98"/>